<dbReference type="PANTHER" id="PTHR46717:SF1">
    <property type="entry name" value="E3 UBIQUITIN-PROTEIN LIGASE RNF180"/>
    <property type="match status" value="1"/>
</dbReference>
<dbReference type="GO" id="GO:0000209">
    <property type="term" value="P:protein polyubiquitination"/>
    <property type="evidence" value="ECO:0007669"/>
    <property type="project" value="InterPro"/>
</dbReference>
<evidence type="ECO:0000313" key="1">
    <source>
        <dbReference type="EMBL" id="JAG55493.1"/>
    </source>
</evidence>
<reference evidence="1" key="1">
    <citation type="submission" date="2014-09" db="EMBL/GenBank/DDBJ databases">
        <authorList>
            <person name="Magalhaes I.L.F."/>
            <person name="Oliveira U."/>
            <person name="Santos F.R."/>
            <person name="Vidigal T.H.D.A."/>
            <person name="Brescovit A.D."/>
            <person name="Santos A.J."/>
        </authorList>
    </citation>
    <scope>NUCLEOTIDE SEQUENCE</scope>
</reference>
<dbReference type="EMBL" id="GBRD01010331">
    <property type="protein sequence ID" value="JAG55493.1"/>
    <property type="molecule type" value="Transcribed_RNA"/>
</dbReference>
<dbReference type="GO" id="GO:0042428">
    <property type="term" value="P:serotonin metabolic process"/>
    <property type="evidence" value="ECO:0007669"/>
    <property type="project" value="TreeGrafter"/>
</dbReference>
<protein>
    <recommendedName>
        <fullName evidence="2">E3 ubiquitin-protein ligase RNF180</fullName>
    </recommendedName>
</protein>
<name>A0A0K8SQE0_LYGHE</name>
<accession>A0A0K8SQE0</accession>
<evidence type="ECO:0008006" key="2">
    <source>
        <dbReference type="Google" id="ProtNLM"/>
    </source>
</evidence>
<organism evidence="1">
    <name type="scientific">Lygus hesperus</name>
    <name type="common">Western plant bug</name>
    <dbReference type="NCBI Taxonomy" id="30085"/>
    <lineage>
        <taxon>Eukaryota</taxon>
        <taxon>Metazoa</taxon>
        <taxon>Ecdysozoa</taxon>
        <taxon>Arthropoda</taxon>
        <taxon>Hexapoda</taxon>
        <taxon>Insecta</taxon>
        <taxon>Pterygota</taxon>
        <taxon>Neoptera</taxon>
        <taxon>Paraneoptera</taxon>
        <taxon>Hemiptera</taxon>
        <taxon>Heteroptera</taxon>
        <taxon>Panheteroptera</taxon>
        <taxon>Cimicomorpha</taxon>
        <taxon>Miridae</taxon>
        <taxon>Mirini</taxon>
        <taxon>Lygus</taxon>
    </lineage>
</organism>
<dbReference type="GO" id="GO:0042415">
    <property type="term" value="P:norepinephrine metabolic process"/>
    <property type="evidence" value="ECO:0007669"/>
    <property type="project" value="TreeGrafter"/>
</dbReference>
<dbReference type="GO" id="GO:0032436">
    <property type="term" value="P:positive regulation of proteasomal ubiquitin-dependent protein catabolic process"/>
    <property type="evidence" value="ECO:0007669"/>
    <property type="project" value="TreeGrafter"/>
</dbReference>
<dbReference type="GO" id="GO:0061630">
    <property type="term" value="F:ubiquitin protein ligase activity"/>
    <property type="evidence" value="ECO:0007669"/>
    <property type="project" value="InterPro"/>
</dbReference>
<sequence length="154" mass="17697">MRFSFFDQEKSDHDVLHSLSFNDCLKKTMSQLVAKCRKCRNPVIDTRDTRIISGHEVVLNSANFFRPDEDAACEDTINSLYLMEQTLPDWMISQIDKVEWIKGKLNCSQCQARLGSFDFVSGRKCSCGKFVLAPVHMIKNKLDFTILDKNTHVT</sequence>
<dbReference type="PANTHER" id="PTHR46717">
    <property type="entry name" value="E3 UBIQUITIN-PROTEIN LIGASE RNF180"/>
    <property type="match status" value="1"/>
</dbReference>
<dbReference type="GO" id="GO:0031624">
    <property type="term" value="F:ubiquitin conjugating enzyme binding"/>
    <property type="evidence" value="ECO:0007669"/>
    <property type="project" value="TreeGrafter"/>
</dbReference>
<dbReference type="AlphaFoldDB" id="A0A0K8SQE0"/>
<dbReference type="InterPro" id="IPR033263">
    <property type="entry name" value="RNF180"/>
</dbReference>
<proteinExistence type="predicted"/>
<dbReference type="GO" id="GO:0005789">
    <property type="term" value="C:endoplasmic reticulum membrane"/>
    <property type="evidence" value="ECO:0007669"/>
    <property type="project" value="TreeGrafter"/>
</dbReference>